<feature type="transmembrane region" description="Helical" evidence="1">
    <location>
        <begin position="61"/>
        <end position="84"/>
    </location>
</feature>
<feature type="transmembrane region" description="Helical" evidence="1">
    <location>
        <begin position="132"/>
        <end position="149"/>
    </location>
</feature>
<keyword evidence="1" id="KW-0812">Transmembrane</keyword>
<feature type="transmembrane region" description="Helical" evidence="1">
    <location>
        <begin position="215"/>
        <end position="234"/>
    </location>
</feature>
<dbReference type="EMBL" id="JAAXLS010000049">
    <property type="protein sequence ID" value="NKQ58141.1"/>
    <property type="molecule type" value="Genomic_DNA"/>
</dbReference>
<name>A0ABX1JHU2_9PSEU</name>
<reference evidence="3 4" key="1">
    <citation type="submission" date="2020-04" db="EMBL/GenBank/DDBJ databases">
        <title>Novel species.</title>
        <authorList>
            <person name="Teo W.F.A."/>
            <person name="Lipun K."/>
            <person name="Srisuk N."/>
            <person name="Duangmal K."/>
        </authorList>
    </citation>
    <scope>NUCLEOTIDE SEQUENCE [LARGE SCALE GENOMIC DNA]</scope>
    <source>
        <strain evidence="3 4">K13G38</strain>
    </source>
</reference>
<dbReference type="InterPro" id="IPR007168">
    <property type="entry name" value="Phageshock_PspC_N"/>
</dbReference>
<accession>A0ABX1JHU2</accession>
<feature type="transmembrane region" description="Helical" evidence="1">
    <location>
        <begin position="270"/>
        <end position="289"/>
    </location>
</feature>
<evidence type="ECO:0000313" key="3">
    <source>
        <dbReference type="EMBL" id="NKQ58141.1"/>
    </source>
</evidence>
<protein>
    <submittedName>
        <fullName evidence="3">PspC domain-containing protein</fullName>
    </submittedName>
</protein>
<gene>
    <name evidence="3" type="ORF">HFP15_35310</name>
</gene>
<comment type="caution">
    <text evidence="3">The sequence shown here is derived from an EMBL/GenBank/DDBJ whole genome shotgun (WGS) entry which is preliminary data.</text>
</comment>
<keyword evidence="1" id="KW-1133">Transmembrane helix</keyword>
<sequence length="411" mass="42254">MLDAMSGAADTTKPQGMGGFEETLKDFWVSRPRRPLSGRKVAGVAAGIGNRYGIDPVLVRVAFVAATVFGGVGLSVYLLCWLFFARVDDEVSPVEALFGRGRSSMPKAGTIIGLIALFPLSGWVFGNGWFDGGAIIGLALLVTAIYLLHRSRGHENRPIATTPAATTFAMAAPAAQTDDPLGAAPLAWDLPDPEPVVSAPPPVRPPRAPRRKSKIGIAVFGIALLVAGTGFALGTTGETWFSAQHIIGLVLGVLGIGMVAGAFAGGGRGLIWLAVPLSVAGVALTTVPVESYAGGFGDINATPATVAEVQPVYAHTAGDIHLDLTRLPADAVVGTRIHSGAGTTTVMVPSNADVTYTCHVRAGNVDCFGQATDGLRRPAVSGTDNGTDGPGGPRIQLDIEQGAGTVEVHRG</sequence>
<evidence type="ECO:0000256" key="1">
    <source>
        <dbReference type="SAM" id="Phobius"/>
    </source>
</evidence>
<feature type="domain" description="Phage shock protein PspC N-terminal" evidence="2">
    <location>
        <begin position="31"/>
        <end position="84"/>
    </location>
</feature>
<proteinExistence type="predicted"/>
<evidence type="ECO:0000259" key="2">
    <source>
        <dbReference type="Pfam" id="PF04024"/>
    </source>
</evidence>
<keyword evidence="1" id="KW-0472">Membrane</keyword>
<keyword evidence="4" id="KW-1185">Reference proteome</keyword>
<organism evidence="3 4">
    <name type="scientific">Amycolatopsis acididurans</name>
    <dbReference type="NCBI Taxonomy" id="2724524"/>
    <lineage>
        <taxon>Bacteria</taxon>
        <taxon>Bacillati</taxon>
        <taxon>Actinomycetota</taxon>
        <taxon>Actinomycetes</taxon>
        <taxon>Pseudonocardiales</taxon>
        <taxon>Pseudonocardiaceae</taxon>
        <taxon>Amycolatopsis</taxon>
    </lineage>
</organism>
<dbReference type="Pfam" id="PF04024">
    <property type="entry name" value="PspC"/>
    <property type="match status" value="1"/>
</dbReference>
<feature type="transmembrane region" description="Helical" evidence="1">
    <location>
        <begin position="105"/>
        <end position="126"/>
    </location>
</feature>
<feature type="transmembrane region" description="Helical" evidence="1">
    <location>
        <begin position="240"/>
        <end position="263"/>
    </location>
</feature>
<evidence type="ECO:0000313" key="4">
    <source>
        <dbReference type="Proteomes" id="UP000715441"/>
    </source>
</evidence>
<dbReference type="Proteomes" id="UP000715441">
    <property type="component" value="Unassembled WGS sequence"/>
</dbReference>